<evidence type="ECO:0008006" key="3">
    <source>
        <dbReference type="Google" id="ProtNLM"/>
    </source>
</evidence>
<proteinExistence type="predicted"/>
<reference evidence="1 2" key="1">
    <citation type="submission" date="2021-05" db="EMBL/GenBank/DDBJ databases">
        <title>Kineosporia and Streptomyces sp. nov. two new marine actinobacteria isolated from Coral.</title>
        <authorList>
            <person name="Buangrab K."/>
            <person name="Sutthacheep M."/>
            <person name="Yeemin T."/>
            <person name="Harunari E."/>
            <person name="Igarashi Y."/>
            <person name="Kanchanasin P."/>
            <person name="Tanasupawat S."/>
            <person name="Phongsopitanun W."/>
        </authorList>
    </citation>
    <scope>NUCLEOTIDE SEQUENCE [LARGE SCALE GENOMIC DNA]</scope>
    <source>
        <strain evidence="1 2">J2-2</strain>
    </source>
</reference>
<evidence type="ECO:0000313" key="2">
    <source>
        <dbReference type="Proteomes" id="UP001197247"/>
    </source>
</evidence>
<evidence type="ECO:0000313" key="1">
    <source>
        <dbReference type="EMBL" id="MBT0772685.1"/>
    </source>
</evidence>
<keyword evidence="2" id="KW-1185">Reference proteome</keyword>
<dbReference type="EMBL" id="JAHBAY010000013">
    <property type="protein sequence ID" value="MBT0772685.1"/>
    <property type="molecule type" value="Genomic_DNA"/>
</dbReference>
<dbReference type="RefSeq" id="WP_214159225.1">
    <property type="nucleotide sequence ID" value="NZ_JAHBAY010000013.1"/>
</dbReference>
<organism evidence="1 2">
    <name type="scientific">Kineosporia corallincola</name>
    <dbReference type="NCBI Taxonomy" id="2835133"/>
    <lineage>
        <taxon>Bacteria</taxon>
        <taxon>Bacillati</taxon>
        <taxon>Actinomycetota</taxon>
        <taxon>Actinomycetes</taxon>
        <taxon>Kineosporiales</taxon>
        <taxon>Kineosporiaceae</taxon>
        <taxon>Kineosporia</taxon>
    </lineage>
</organism>
<comment type="caution">
    <text evidence="1">The sequence shown here is derived from an EMBL/GenBank/DDBJ whole genome shotgun (WGS) entry which is preliminary data.</text>
</comment>
<dbReference type="Proteomes" id="UP001197247">
    <property type="component" value="Unassembled WGS sequence"/>
</dbReference>
<name>A0ABS5TNL4_9ACTN</name>
<gene>
    <name evidence="1" type="ORF">KIH74_27320</name>
</gene>
<sequence>MSASTAGPGNVRLLTTVAAVLSGSVLLAGCFGGGDDEASQAQPGVSASQPEEVEAAATATASAEAADGPYAGLTAVQILNKARKKLDSSTSVRLKMTTKDGKKKLTFDFLMNKSGRATGRMSPGGKQSMKLIRIGKTGYFQPNAVMLNEISGGDKATIKAMSGHWVKFVKGGPSEMWDNLDITDFDYVTGDLLDLTGPESGLKRVEGKKLGGRETIGLVEENVTGKMFIAADGSGEIVGYQDSEIMAVFSDWNTPVKVTAPADPLLEKDFY</sequence>
<accession>A0ABS5TNL4</accession>
<dbReference type="Gene3D" id="2.50.20.20">
    <property type="match status" value="1"/>
</dbReference>
<protein>
    <recommendedName>
        <fullName evidence="3">Lipoprotein</fullName>
    </recommendedName>
</protein>